<proteinExistence type="predicted"/>
<comment type="caution">
    <text evidence="1">The sequence shown here is derived from an EMBL/GenBank/DDBJ whole genome shotgun (WGS) entry which is preliminary data.</text>
</comment>
<keyword evidence="3" id="KW-1185">Reference proteome</keyword>
<accession>A0AAW7MGY7</accession>
<sequence length="88" mass="9319">MIWNRITPKFAARLVGGIALLFIIGNSIMQSQSQAKKGNLRVVYMPGVSGCQVFTPSGKALDPLTSILPDGAILTGQCLRTVDAGESQ</sequence>
<evidence type="ECO:0000313" key="3">
    <source>
        <dbReference type="Proteomes" id="UP001172788"/>
    </source>
</evidence>
<dbReference type="AlphaFoldDB" id="A0AAW7MGY7"/>
<evidence type="ECO:0000313" key="4">
    <source>
        <dbReference type="Proteomes" id="UP001172791"/>
    </source>
</evidence>
<dbReference type="Proteomes" id="UP001172788">
    <property type="component" value="Unassembled WGS sequence"/>
</dbReference>
<dbReference type="EMBL" id="QAID01000021">
    <property type="protein sequence ID" value="MDN4576662.1"/>
    <property type="molecule type" value="Genomic_DNA"/>
</dbReference>
<dbReference type="Proteomes" id="UP001172791">
    <property type="component" value="Unassembled WGS sequence"/>
</dbReference>
<reference evidence="1" key="1">
    <citation type="submission" date="2018-04" db="EMBL/GenBank/DDBJ databases">
        <authorList>
            <person name="Jy Z."/>
        </authorList>
    </citation>
    <scope>NUCLEOTIDE SEQUENCE</scope>
    <source>
        <strain evidence="2">AS13</strain>
        <strain evidence="1">LA18</strain>
    </source>
</reference>
<dbReference type="EMBL" id="QAIC01000024">
    <property type="protein sequence ID" value="MDN4572011.1"/>
    <property type="molecule type" value="Genomic_DNA"/>
</dbReference>
<name>A0AAW7MGY7_9BURK</name>
<protein>
    <submittedName>
        <fullName evidence="1">Uncharacterized protein</fullName>
    </submittedName>
</protein>
<evidence type="ECO:0000313" key="2">
    <source>
        <dbReference type="EMBL" id="MDN4576662.1"/>
    </source>
</evidence>
<organism evidence="1 4">
    <name type="scientific">Pandoraea cepalis</name>
    <dbReference type="NCBI Taxonomy" id="2508294"/>
    <lineage>
        <taxon>Bacteria</taxon>
        <taxon>Pseudomonadati</taxon>
        <taxon>Pseudomonadota</taxon>
        <taxon>Betaproteobacteria</taxon>
        <taxon>Burkholderiales</taxon>
        <taxon>Burkholderiaceae</taxon>
        <taxon>Pandoraea</taxon>
    </lineage>
</organism>
<gene>
    <name evidence="1" type="ORF">DBA34_01835</name>
    <name evidence="2" type="ORF">DBB29_00750</name>
</gene>
<evidence type="ECO:0000313" key="1">
    <source>
        <dbReference type="EMBL" id="MDN4572011.1"/>
    </source>
</evidence>